<evidence type="ECO:0000313" key="1">
    <source>
        <dbReference type="EMBL" id="GFS42907.1"/>
    </source>
</evidence>
<sequence length="203" mass="23649">MSRGWISLTMFKERSILTLCQEFMVNIQYKLVTEKGKERLTSRVWGKKLKVTPNMFAKVFGIPREENPKFELLDIGMLNLATISHELLLEGEEWDGEVQCNKTHLKDRASLLWAIGIRKSIDLPCIMFMSLYLNRIEPERPIDRSSLSQSEGQRKKRRLEAITLEEPSIGMAELKEEIMKLRMEMSTPMTLLEEESSRHTTML</sequence>
<comment type="caution">
    <text evidence="1">The sequence shown here is derived from an EMBL/GenBank/DDBJ whole genome shotgun (WGS) entry which is preliminary data.</text>
</comment>
<dbReference type="EMBL" id="BJWL01000408">
    <property type="protein sequence ID" value="GFS42907.1"/>
    <property type="molecule type" value="Genomic_DNA"/>
</dbReference>
<reference evidence="2" key="1">
    <citation type="submission" date="2019-07" db="EMBL/GenBank/DDBJ databases">
        <title>De Novo Assembly of kiwifruit Actinidia rufa.</title>
        <authorList>
            <person name="Sugita-Konishi S."/>
            <person name="Sato K."/>
            <person name="Mori E."/>
            <person name="Abe Y."/>
            <person name="Kisaki G."/>
            <person name="Hamano K."/>
            <person name="Suezawa K."/>
            <person name="Otani M."/>
            <person name="Fukuda T."/>
            <person name="Manabe T."/>
            <person name="Gomi K."/>
            <person name="Tabuchi M."/>
            <person name="Akimitsu K."/>
            <person name="Kataoka I."/>
        </authorList>
    </citation>
    <scope>NUCLEOTIDE SEQUENCE [LARGE SCALE GENOMIC DNA]</scope>
    <source>
        <strain evidence="2">cv. Fuchu</strain>
    </source>
</reference>
<dbReference type="Proteomes" id="UP000585474">
    <property type="component" value="Unassembled WGS sequence"/>
</dbReference>
<evidence type="ECO:0000313" key="2">
    <source>
        <dbReference type="Proteomes" id="UP000585474"/>
    </source>
</evidence>
<proteinExistence type="predicted"/>
<name>A0A7J0DUR3_9ERIC</name>
<keyword evidence="2" id="KW-1185">Reference proteome</keyword>
<gene>
    <name evidence="1" type="ORF">Acr_00g0082460</name>
</gene>
<accession>A0A7J0DUR3</accession>
<organism evidence="1 2">
    <name type="scientific">Actinidia rufa</name>
    <dbReference type="NCBI Taxonomy" id="165716"/>
    <lineage>
        <taxon>Eukaryota</taxon>
        <taxon>Viridiplantae</taxon>
        <taxon>Streptophyta</taxon>
        <taxon>Embryophyta</taxon>
        <taxon>Tracheophyta</taxon>
        <taxon>Spermatophyta</taxon>
        <taxon>Magnoliopsida</taxon>
        <taxon>eudicotyledons</taxon>
        <taxon>Gunneridae</taxon>
        <taxon>Pentapetalae</taxon>
        <taxon>asterids</taxon>
        <taxon>Ericales</taxon>
        <taxon>Actinidiaceae</taxon>
        <taxon>Actinidia</taxon>
    </lineage>
</organism>
<protein>
    <submittedName>
        <fullName evidence="1">Uncharacterized protein</fullName>
    </submittedName>
</protein>
<dbReference type="AlphaFoldDB" id="A0A7J0DUR3"/>